<dbReference type="Gene3D" id="2.40.50.90">
    <property type="match status" value="1"/>
</dbReference>
<keyword evidence="2" id="KW-1185">Reference proteome</keyword>
<evidence type="ECO:0000313" key="2">
    <source>
        <dbReference type="Proteomes" id="UP000276133"/>
    </source>
</evidence>
<name>A0A3M7STF0_BRAPC</name>
<reference evidence="1 2" key="1">
    <citation type="journal article" date="2018" name="Sci. Rep.">
        <title>Genomic signatures of local adaptation to the degree of environmental predictability in rotifers.</title>
        <authorList>
            <person name="Franch-Gras L."/>
            <person name="Hahn C."/>
            <person name="Garcia-Roger E.M."/>
            <person name="Carmona M.J."/>
            <person name="Serra M."/>
            <person name="Gomez A."/>
        </authorList>
    </citation>
    <scope>NUCLEOTIDE SEQUENCE [LARGE SCALE GENOMIC DNA]</scope>
    <source>
        <strain evidence="1">HYR1</strain>
    </source>
</reference>
<gene>
    <name evidence="1" type="ORF">BpHYR1_028462</name>
</gene>
<proteinExistence type="predicted"/>
<organism evidence="1 2">
    <name type="scientific">Brachionus plicatilis</name>
    <name type="common">Marine rotifer</name>
    <name type="synonym">Brachionus muelleri</name>
    <dbReference type="NCBI Taxonomy" id="10195"/>
    <lineage>
        <taxon>Eukaryota</taxon>
        <taxon>Metazoa</taxon>
        <taxon>Spiralia</taxon>
        <taxon>Gnathifera</taxon>
        <taxon>Rotifera</taxon>
        <taxon>Eurotatoria</taxon>
        <taxon>Monogononta</taxon>
        <taxon>Pseudotrocha</taxon>
        <taxon>Ploima</taxon>
        <taxon>Brachionidae</taxon>
        <taxon>Brachionus</taxon>
    </lineage>
</organism>
<sequence>MLENKNKLFIVPKCIKTPWNFDAIIGQIQDFNNFFSFQLKLNDWCRRNSAKYAVTTDGLSMGQYVLIKGAKETVQDDHLFWKRSKIISMNNESQNIMVFLVDESSTVEIQSTDLRIDLPEFYSEFEPQIKKCCLRNVEPQDDTGRWSSESIEYFKKLMSQTGLNALILSENKTNCLKHTEIERKCFDKELVIEVINDNMSLRNQLISNGYAKMSSPAYINVEQKESDLSNEEIVEVENKNEKIQVFNQRIDSNSSIDSESDDFVFLYSSVNGEIVKDKNLQSTVPSKRALPSEANFEAEISDESSSSSLNKKFKISDNLNHLNLNSDKEKSELNTSFDAELKDNDELYICHKNTDPNRKIITPQSIIYSDETIATGYKPNVDFDPEELTQAIKFVNLQRLHSLRGISFPNNLPKPKILTKTKDRLAEIKETESRVFNILGDETINLEFKVKKLVKIYSENTSINSILIIKSVLNEIAQSNFTCENGISILKEFGFCADDLFIRALNEYVENVESVYSNSLYYNLTNVNVKSMSDLLSKLYKYYLKNTDVFCLQRVREFCQNRLKKWFNYSSIKNVPISVYKQNFKNIRDFLEGCLSDFKQFDFDTCQYIYNRAKAFFLDNSFRNDLKSEVFLIVDIFAQDFFSNSNSMTNTPDTSVREFRSFANFRRNLENQVKTTDQLKNSPGHVFRFAKYRQN</sequence>
<protein>
    <submittedName>
        <fullName evidence="1">Uncharacterized protein</fullName>
    </submittedName>
</protein>
<dbReference type="InterPro" id="IPR035437">
    <property type="entry name" value="SNase_OB-fold_sf"/>
</dbReference>
<dbReference type="OrthoDB" id="10524593at2759"/>
<dbReference type="SUPFAM" id="SSF63748">
    <property type="entry name" value="Tudor/PWWP/MBT"/>
    <property type="match status" value="1"/>
</dbReference>
<evidence type="ECO:0000313" key="1">
    <source>
        <dbReference type="EMBL" id="RNA38838.1"/>
    </source>
</evidence>
<comment type="caution">
    <text evidence="1">The sequence shown here is derived from an EMBL/GenBank/DDBJ whole genome shotgun (WGS) entry which is preliminary data.</text>
</comment>
<dbReference type="Proteomes" id="UP000276133">
    <property type="component" value="Unassembled WGS sequence"/>
</dbReference>
<accession>A0A3M7STF0</accession>
<dbReference type="AlphaFoldDB" id="A0A3M7STF0"/>
<dbReference type="EMBL" id="REGN01000814">
    <property type="protein sequence ID" value="RNA38838.1"/>
    <property type="molecule type" value="Genomic_DNA"/>
</dbReference>